<reference evidence="1 2" key="1">
    <citation type="submission" date="2017-07" db="EMBL/GenBank/DDBJ databases">
        <title>Paenibacillus herberti R33 genome sequencing and assembly.</title>
        <authorList>
            <person name="Su W."/>
        </authorList>
    </citation>
    <scope>NUCLEOTIDE SEQUENCE [LARGE SCALE GENOMIC DNA]</scope>
    <source>
        <strain evidence="1 2">R33</strain>
    </source>
</reference>
<keyword evidence="2" id="KW-1185">Reference proteome</keyword>
<dbReference type="AlphaFoldDB" id="A0A229NXG2"/>
<organism evidence="1 2">
    <name type="scientific">Paenibacillus herberti</name>
    <dbReference type="NCBI Taxonomy" id="1619309"/>
    <lineage>
        <taxon>Bacteria</taxon>
        <taxon>Bacillati</taxon>
        <taxon>Bacillota</taxon>
        <taxon>Bacilli</taxon>
        <taxon>Bacillales</taxon>
        <taxon>Paenibacillaceae</taxon>
        <taxon>Paenibacillus</taxon>
    </lineage>
</organism>
<gene>
    <name evidence="1" type="ORF">CGZ75_16975</name>
</gene>
<evidence type="ECO:0000313" key="1">
    <source>
        <dbReference type="EMBL" id="OXM14613.1"/>
    </source>
</evidence>
<name>A0A229NXG2_9BACL</name>
<protein>
    <submittedName>
        <fullName evidence="1">Uncharacterized protein</fullName>
    </submittedName>
</protein>
<comment type="caution">
    <text evidence="1">The sequence shown here is derived from an EMBL/GenBank/DDBJ whole genome shotgun (WGS) entry which is preliminary data.</text>
</comment>
<evidence type="ECO:0000313" key="2">
    <source>
        <dbReference type="Proteomes" id="UP000215145"/>
    </source>
</evidence>
<dbReference type="Proteomes" id="UP000215145">
    <property type="component" value="Unassembled WGS sequence"/>
</dbReference>
<dbReference type="EMBL" id="NMUQ01000002">
    <property type="protein sequence ID" value="OXM14613.1"/>
    <property type="molecule type" value="Genomic_DNA"/>
</dbReference>
<sequence>MSAADAAPPNCYRVENTIAGTEPGSEYIMTVFCRLQAAAVQTVHEAHRTAASCWKAIELCFSLPICQFSYPPRRTDSQVYEAGQANRTASKSWARAEITYESKACECKIYLLYSNYNKQKKTERRLVQ</sequence>
<accession>A0A229NXG2</accession>
<proteinExistence type="predicted"/>